<organism evidence="3 4">
    <name type="scientific">Pontibacillus chungwhensis BH030062</name>
    <dbReference type="NCBI Taxonomy" id="1385513"/>
    <lineage>
        <taxon>Bacteria</taxon>
        <taxon>Bacillati</taxon>
        <taxon>Bacillota</taxon>
        <taxon>Bacilli</taxon>
        <taxon>Bacillales</taxon>
        <taxon>Bacillaceae</taxon>
        <taxon>Pontibacillus</taxon>
    </lineage>
</organism>
<dbReference type="InterPro" id="IPR000160">
    <property type="entry name" value="GGDEF_dom"/>
</dbReference>
<feature type="transmembrane region" description="Helical" evidence="1">
    <location>
        <begin position="72"/>
        <end position="93"/>
    </location>
</feature>
<evidence type="ECO:0000313" key="4">
    <source>
        <dbReference type="Proteomes" id="UP000030153"/>
    </source>
</evidence>
<protein>
    <submittedName>
        <fullName evidence="3">Diguanylate cyclase</fullName>
    </submittedName>
</protein>
<feature type="transmembrane region" description="Helical" evidence="1">
    <location>
        <begin position="36"/>
        <end position="52"/>
    </location>
</feature>
<dbReference type="InterPro" id="IPR052163">
    <property type="entry name" value="DGC-Regulatory_Protein"/>
</dbReference>
<dbReference type="PROSITE" id="PS50887">
    <property type="entry name" value="GGDEF"/>
    <property type="match status" value="1"/>
</dbReference>
<dbReference type="NCBIfam" id="TIGR00229">
    <property type="entry name" value="sensory_box"/>
    <property type="match status" value="1"/>
</dbReference>
<accession>A0A0A2UXE1</accession>
<dbReference type="PANTHER" id="PTHR46663">
    <property type="entry name" value="DIGUANYLATE CYCLASE DGCT-RELATED"/>
    <property type="match status" value="1"/>
</dbReference>
<dbReference type="STRING" id="1385513.N780_14595"/>
<dbReference type="eggNOG" id="COG2199">
    <property type="taxonomic scope" value="Bacteria"/>
</dbReference>
<feature type="transmembrane region" description="Helical" evidence="1">
    <location>
        <begin position="6"/>
        <end position="29"/>
    </location>
</feature>
<sequence>MTVESIIMSFFIYLIPVLFLFYMAIEVFLRNVQSKIHRLASLIVLGYMLLFLEEYIRHLLPIHYSAPLAILWYGNVGALLISFGFHFVAEVTSFKHRIPVRLRPYIYYVPVVFVILSVFSLSHMFNSLNFVQQGIWKLPTHNTFYYLAITIGNLLTLIFIYIIFKQRKVIESLERKRIMDILLYSFIFVLLWNIVFGYIDFGKWLPPRPYIFSGVVWCFMLRMAMVKYDFLSSYSKRYEILFNLNPNAIILVDSKGVIKEANPTAQYLLEDVNIRNRNVFEAYQTTHQEEWIDLYHRIFEKRQPVREFEAEIESVRDGKTRHLLIDGDFLFVDQQPYFMIIIRNITSEKQKAEQVSFLAYHDSLTQLPNRRSFYQSLEERIQSSTTRNVAIMLFDLDSFKQVNDLYGHTVGDDFLKHVAKVVTAFTHGKGFVARLGGDEFVICLDDIPSADFVKREAQLLLSRFHESPFCKKGIEIPIQASIGISLYPEHGVVADELVKRADQSLYKVKNKGKNNFHFNGTDSKSS</sequence>
<dbReference type="AlphaFoldDB" id="A0A0A2UXE1"/>
<evidence type="ECO:0000313" key="3">
    <source>
        <dbReference type="EMBL" id="KGP92609.1"/>
    </source>
</evidence>
<keyword evidence="1" id="KW-0812">Transmembrane</keyword>
<comment type="caution">
    <text evidence="3">The sequence shown here is derived from an EMBL/GenBank/DDBJ whole genome shotgun (WGS) entry which is preliminary data.</text>
</comment>
<keyword evidence="1" id="KW-1133">Transmembrane helix</keyword>
<proteinExistence type="predicted"/>
<dbReference type="Pfam" id="PF00990">
    <property type="entry name" value="GGDEF"/>
    <property type="match status" value="1"/>
</dbReference>
<dbReference type="Gene3D" id="3.30.450.20">
    <property type="entry name" value="PAS domain"/>
    <property type="match status" value="1"/>
</dbReference>
<dbReference type="CDD" id="cd01949">
    <property type="entry name" value="GGDEF"/>
    <property type="match status" value="1"/>
</dbReference>
<dbReference type="SMART" id="SM00267">
    <property type="entry name" value="GGDEF"/>
    <property type="match status" value="1"/>
</dbReference>
<feature type="transmembrane region" description="Helical" evidence="1">
    <location>
        <begin position="178"/>
        <end position="199"/>
    </location>
</feature>
<feature type="transmembrane region" description="Helical" evidence="1">
    <location>
        <begin position="105"/>
        <end position="124"/>
    </location>
</feature>
<dbReference type="PANTHER" id="PTHR46663:SF3">
    <property type="entry name" value="SLL0267 PROTEIN"/>
    <property type="match status" value="1"/>
</dbReference>
<dbReference type="Gene3D" id="3.30.70.270">
    <property type="match status" value="1"/>
</dbReference>
<evidence type="ECO:0000259" key="2">
    <source>
        <dbReference type="PROSITE" id="PS50887"/>
    </source>
</evidence>
<dbReference type="OrthoDB" id="9759607at2"/>
<dbReference type="EMBL" id="AVBG01000002">
    <property type="protein sequence ID" value="KGP92609.1"/>
    <property type="molecule type" value="Genomic_DNA"/>
</dbReference>
<name>A0A0A2UXE1_9BACI</name>
<reference evidence="3 4" key="1">
    <citation type="submission" date="2013-08" db="EMBL/GenBank/DDBJ databases">
        <title>Genome of Pontibacillus chungwhensis.</title>
        <authorList>
            <person name="Wang Q."/>
            <person name="Wang G."/>
        </authorList>
    </citation>
    <scope>NUCLEOTIDE SEQUENCE [LARGE SCALE GENOMIC DNA]</scope>
    <source>
        <strain evidence="3 4">BH030062</strain>
    </source>
</reference>
<dbReference type="SUPFAM" id="SSF55785">
    <property type="entry name" value="PYP-like sensor domain (PAS domain)"/>
    <property type="match status" value="1"/>
</dbReference>
<feature type="domain" description="GGDEF" evidence="2">
    <location>
        <begin position="387"/>
        <end position="521"/>
    </location>
</feature>
<dbReference type="InterPro" id="IPR000014">
    <property type="entry name" value="PAS"/>
</dbReference>
<keyword evidence="1" id="KW-0472">Membrane</keyword>
<dbReference type="InterPro" id="IPR029787">
    <property type="entry name" value="Nucleotide_cyclase"/>
</dbReference>
<gene>
    <name evidence="3" type="ORF">N780_14595</name>
</gene>
<dbReference type="NCBIfam" id="TIGR00254">
    <property type="entry name" value="GGDEF"/>
    <property type="match status" value="1"/>
</dbReference>
<dbReference type="Proteomes" id="UP000030153">
    <property type="component" value="Unassembled WGS sequence"/>
</dbReference>
<keyword evidence="4" id="KW-1185">Reference proteome</keyword>
<feature type="transmembrane region" description="Helical" evidence="1">
    <location>
        <begin position="144"/>
        <end position="164"/>
    </location>
</feature>
<dbReference type="RefSeq" id="WP_036780339.1">
    <property type="nucleotide sequence ID" value="NZ_AVBG01000002.1"/>
</dbReference>
<evidence type="ECO:0000256" key="1">
    <source>
        <dbReference type="SAM" id="Phobius"/>
    </source>
</evidence>
<dbReference type="InterPro" id="IPR043128">
    <property type="entry name" value="Rev_trsase/Diguanyl_cyclase"/>
</dbReference>
<dbReference type="SUPFAM" id="SSF55073">
    <property type="entry name" value="Nucleotide cyclase"/>
    <property type="match status" value="1"/>
</dbReference>
<dbReference type="InterPro" id="IPR035965">
    <property type="entry name" value="PAS-like_dom_sf"/>
</dbReference>
<feature type="transmembrane region" description="Helical" evidence="1">
    <location>
        <begin position="211"/>
        <end position="230"/>
    </location>
</feature>